<evidence type="ECO:0000256" key="2">
    <source>
        <dbReference type="SAM" id="SignalP"/>
    </source>
</evidence>
<comment type="caution">
    <text evidence="3">The sequence shown here is derived from an EMBL/GenBank/DDBJ whole genome shotgun (WGS) entry which is preliminary data.</text>
</comment>
<organism evidence="3 4">
    <name type="scientific">Cymbomonas tetramitiformis</name>
    <dbReference type="NCBI Taxonomy" id="36881"/>
    <lineage>
        <taxon>Eukaryota</taxon>
        <taxon>Viridiplantae</taxon>
        <taxon>Chlorophyta</taxon>
        <taxon>Pyramimonadophyceae</taxon>
        <taxon>Pyramimonadales</taxon>
        <taxon>Pyramimonadaceae</taxon>
        <taxon>Cymbomonas</taxon>
    </lineage>
</organism>
<keyword evidence="1" id="KW-1133">Transmembrane helix</keyword>
<evidence type="ECO:0000313" key="3">
    <source>
        <dbReference type="EMBL" id="KAK3237744.1"/>
    </source>
</evidence>
<feature type="transmembrane region" description="Helical" evidence="1">
    <location>
        <begin position="332"/>
        <end position="351"/>
    </location>
</feature>
<evidence type="ECO:0000313" key="4">
    <source>
        <dbReference type="Proteomes" id="UP001190700"/>
    </source>
</evidence>
<feature type="transmembrane region" description="Helical" evidence="1">
    <location>
        <begin position="299"/>
        <end position="320"/>
    </location>
</feature>
<protein>
    <recommendedName>
        <fullName evidence="5">1,3-beta-glucan synthase</fullName>
    </recommendedName>
</protein>
<accession>A0AAE0ERK8</accession>
<gene>
    <name evidence="3" type="ORF">CYMTET_52206</name>
</gene>
<keyword evidence="2" id="KW-0732">Signal</keyword>
<reference evidence="3 4" key="1">
    <citation type="journal article" date="2015" name="Genome Biol. Evol.">
        <title>Comparative Genomics of a Bacterivorous Green Alga Reveals Evolutionary Causalities and Consequences of Phago-Mixotrophic Mode of Nutrition.</title>
        <authorList>
            <person name="Burns J.A."/>
            <person name="Paasch A."/>
            <person name="Narechania A."/>
            <person name="Kim E."/>
        </authorList>
    </citation>
    <scope>NUCLEOTIDE SEQUENCE [LARGE SCALE GENOMIC DNA]</scope>
    <source>
        <strain evidence="3 4">PLY_AMNH</strain>
    </source>
</reference>
<keyword evidence="4" id="KW-1185">Reference proteome</keyword>
<feature type="chain" id="PRO_5042064965" description="1,3-beta-glucan synthase" evidence="2">
    <location>
        <begin position="24"/>
        <end position="1569"/>
    </location>
</feature>
<name>A0AAE0ERK8_9CHLO</name>
<feature type="signal peptide" evidence="2">
    <location>
        <begin position="1"/>
        <end position="23"/>
    </location>
</feature>
<feature type="transmembrane region" description="Helical" evidence="1">
    <location>
        <begin position="386"/>
        <end position="406"/>
    </location>
</feature>
<evidence type="ECO:0000256" key="1">
    <source>
        <dbReference type="SAM" id="Phobius"/>
    </source>
</evidence>
<sequence>MGSGIATCVACVTLVLLGSTCVALDLNVTGFCDDRSSWNGLYRDMGVASGTNRSWYANCNEYYLFFDEACAEGYASRWILQHASDKDFNWTRTADVDGDDKCAYAGRFVHDSVVPPSGTHTWTVNCQGEYVDWNLTVTSEGLCDAGTVTMRDDDAQKLEDVNAIWSEYDGEQWVLNTNITVLCGEDSCTSGTSTTPTSATTTMVSWQKVLYILVQMLTVFAPFFHSGITVLRVGVFGTQSNGFREVYTSFLGYLLSNQPQKRRRRLMCNGLPHGVMAFKAVEYARLFLAFTTRFISMNFINISYATFVTPGYMVLAALGLPSGFCLEPVRLALFFIMPFVCYWPMAYVLWASCRLALRLCRAIIESAAPGNVVACHVCRAAWHLQFGTLCTVFVPFIWLFRMVMLVETPLSDQMDALCFLDAFWWQSSESPELPLVPDLEHLLQVHADRHTPEHISVLWASHLPHARLYFRNILRFWTMDMPKFFLECLSTTFGCVQIFFESNLLFTVGFCRACKTLWLEVPASMLIVEEEPTTPSAKWDTFGCLSIAAAEPDSSHGSSAGEEPLQLPKRAVRDPVRNALELAKARAAGELISMRATPSDGDKLGDAPQVIVAVLEDVQEAGNWAGYKHDGREGVPRLFVLSWRWSSGLPMHGRDPIRALTVLQAEALQEILQEAGCGSGDYCFIDCCCVQQYAHESGKRQADMEEIKVAAAYYRSHRSVVVPKISAHGPYADVGGGAEAFSCGDLLWGDMVLAINEATLSRSKTAQRTLRVLDEGGLEGLFDDKLFHNTVNSSIGFPNFSMLRASFFNGLHFFNHLNDEGTVGILSDKYYIPAADRRLCHSGVKDSATVDPASHDMEQCKPDGVHGISRQYEEAAAGCFHASLLKAMEMDCAVACAALFGPKSLTCPVAVASVVSASLMRCMCAHFMQDHMLSTVNKVTDARHPGRAHLHARVKVCFQALLEQCDATLTTDCGGKNYWVEGDYFTRVWTAVEMSQIGLPLIPGDELSYKVYWRILLQAFQELILVAVLDWNVLDMANISGAERQSAGWAQPTVDMDLHFGRLRDCLGLDTMIDTIQLLTRWMKYARQQFVFDDEIGTRTTWRDGAHATAIKDDHRDTGPEQLSVQMTTVHTLFFLATSVCSQKGMKNVVIQIAHREFDRHQRLAMSDLTKRYKKRWRTALTKSAQQRKKRQEDVQRLAALAKLAVQRFSRDIMCFDDQDYARAFPHPHPATCSTELREPHPLVAIEDIEDVSYVAHLREVYAHESGLGILLTALTSQAIVHHTKLKPFFWRRTWTDRQMEVIVETPEGELERFNRVLQVDEPILCDSMLFLGRYLTRYESTSGVSGKYDAVRRKHVFKSKSHIEELRKQFPGVPKLGDCVSTVLGCDYGHTPLNVCSIVTYLQSNHFIRNVQKDLETPIMRTRMCVKKLKSRRTSGVERCEDRSVEVDTGVNVTVFTFCAEMCVKTSFEVIVLQGVVRLHEVSVVTENLNQVHLAKELWGLNKNHTQRVKELAGLEMEASLDLWFDQSHSPSGNKHQPMQILLPVAGFKRMEHKCLSPMPSFLSGDTT</sequence>
<feature type="transmembrane region" description="Helical" evidence="1">
    <location>
        <begin position="209"/>
        <end position="231"/>
    </location>
</feature>
<keyword evidence="1" id="KW-0472">Membrane</keyword>
<evidence type="ECO:0008006" key="5">
    <source>
        <dbReference type="Google" id="ProtNLM"/>
    </source>
</evidence>
<keyword evidence="1" id="KW-0812">Transmembrane</keyword>
<proteinExistence type="predicted"/>
<dbReference type="Proteomes" id="UP001190700">
    <property type="component" value="Unassembled WGS sequence"/>
</dbReference>
<dbReference type="EMBL" id="LGRX02034466">
    <property type="protein sequence ID" value="KAK3237744.1"/>
    <property type="molecule type" value="Genomic_DNA"/>
</dbReference>